<evidence type="ECO:0000313" key="1">
    <source>
        <dbReference type="EMBL" id="JAH58911.1"/>
    </source>
</evidence>
<dbReference type="AlphaFoldDB" id="A0A0E9TZF0"/>
<proteinExistence type="predicted"/>
<name>A0A0E9TZF0_ANGAN</name>
<sequence length="16" mass="1736">MAICFVLAHTICVITT</sequence>
<reference evidence="1" key="2">
    <citation type="journal article" date="2015" name="Fish Shellfish Immunol.">
        <title>Early steps in the European eel (Anguilla anguilla)-Vibrio vulnificus interaction in the gills: Role of the RtxA13 toxin.</title>
        <authorList>
            <person name="Callol A."/>
            <person name="Pajuelo D."/>
            <person name="Ebbesson L."/>
            <person name="Teles M."/>
            <person name="MacKenzie S."/>
            <person name="Amaro C."/>
        </authorList>
    </citation>
    <scope>NUCLEOTIDE SEQUENCE</scope>
</reference>
<protein>
    <submittedName>
        <fullName evidence="1">Uncharacterized protein</fullName>
    </submittedName>
</protein>
<accession>A0A0E9TZF0</accession>
<organism evidence="1">
    <name type="scientific">Anguilla anguilla</name>
    <name type="common">European freshwater eel</name>
    <name type="synonym">Muraena anguilla</name>
    <dbReference type="NCBI Taxonomy" id="7936"/>
    <lineage>
        <taxon>Eukaryota</taxon>
        <taxon>Metazoa</taxon>
        <taxon>Chordata</taxon>
        <taxon>Craniata</taxon>
        <taxon>Vertebrata</taxon>
        <taxon>Euteleostomi</taxon>
        <taxon>Actinopterygii</taxon>
        <taxon>Neopterygii</taxon>
        <taxon>Teleostei</taxon>
        <taxon>Anguilliformes</taxon>
        <taxon>Anguillidae</taxon>
        <taxon>Anguilla</taxon>
    </lineage>
</organism>
<reference evidence="1" key="1">
    <citation type="submission" date="2014-11" db="EMBL/GenBank/DDBJ databases">
        <authorList>
            <person name="Amaro Gonzalez C."/>
        </authorList>
    </citation>
    <scope>NUCLEOTIDE SEQUENCE</scope>
</reference>
<dbReference type="EMBL" id="GBXM01049666">
    <property type="protein sequence ID" value="JAH58911.1"/>
    <property type="molecule type" value="Transcribed_RNA"/>
</dbReference>